<protein>
    <recommendedName>
        <fullName evidence="4">Lipoprotein</fullName>
    </recommendedName>
</protein>
<evidence type="ECO:0008006" key="4">
    <source>
        <dbReference type="Google" id="ProtNLM"/>
    </source>
</evidence>
<dbReference type="PROSITE" id="PS51257">
    <property type="entry name" value="PROKAR_LIPOPROTEIN"/>
    <property type="match status" value="1"/>
</dbReference>
<dbReference type="Proteomes" id="UP000182902">
    <property type="component" value="Unassembled WGS sequence"/>
</dbReference>
<evidence type="ECO:0000313" key="2">
    <source>
        <dbReference type="EMBL" id="SDZ55479.1"/>
    </source>
</evidence>
<organism evidence="2 3">
    <name type="scientific">Pseudomonas salomonii</name>
    <dbReference type="NCBI Taxonomy" id="191391"/>
    <lineage>
        <taxon>Bacteria</taxon>
        <taxon>Pseudomonadati</taxon>
        <taxon>Pseudomonadota</taxon>
        <taxon>Gammaproteobacteria</taxon>
        <taxon>Pseudomonadales</taxon>
        <taxon>Pseudomonadaceae</taxon>
        <taxon>Pseudomonas</taxon>
    </lineage>
</organism>
<proteinExistence type="predicted"/>
<name>A0A1H3U1T8_9PSED</name>
<dbReference type="AlphaFoldDB" id="A0A1H3U1T8"/>
<dbReference type="RefSeq" id="WP_065911750.1">
    <property type="nucleotide sequence ID" value="NZ_FNOX01000012.1"/>
</dbReference>
<accession>A0A1H3U1T8</accession>
<gene>
    <name evidence="2" type="ORF">SAMN05216247_112148</name>
</gene>
<feature type="signal peptide" evidence="1">
    <location>
        <begin position="1"/>
        <end position="31"/>
    </location>
</feature>
<keyword evidence="1" id="KW-0732">Signal</keyword>
<feature type="chain" id="PRO_5010353963" description="Lipoprotein" evidence="1">
    <location>
        <begin position="32"/>
        <end position="209"/>
    </location>
</feature>
<evidence type="ECO:0000313" key="3">
    <source>
        <dbReference type="Proteomes" id="UP000182902"/>
    </source>
</evidence>
<dbReference type="EMBL" id="FNOX01000012">
    <property type="protein sequence ID" value="SDZ55479.1"/>
    <property type="molecule type" value="Genomic_DNA"/>
</dbReference>
<evidence type="ECO:0000256" key="1">
    <source>
        <dbReference type="SAM" id="SignalP"/>
    </source>
</evidence>
<sequence length="209" mass="23201">MPFRNVLALTLLCTLLLLGGCAPSVSLPPSAAPVPLEPLGQVLPSNPSRVGWIDQIIAQDPVVISSHKPVLQPASDNDARIAKLRKQDGGVLPEGYWALYKQNLEAMQYDLNHQHDAARAEYVNTYRDELSRLSDVTLQTMATAPQALDAHTRRQLSARLSDRTAAYIMTSNQSFRAATDAHINRMALMDRQYDVCARRPDCWDAPVKR</sequence>
<reference evidence="2 3" key="1">
    <citation type="submission" date="2016-10" db="EMBL/GenBank/DDBJ databases">
        <authorList>
            <person name="de Groot N.N."/>
        </authorList>
    </citation>
    <scope>NUCLEOTIDE SEQUENCE [LARGE SCALE GENOMIC DNA]</scope>
    <source>
        <strain evidence="2 3">ICMP 14252</strain>
    </source>
</reference>